<evidence type="ECO:0000313" key="2">
    <source>
        <dbReference type="Proteomes" id="UP000299102"/>
    </source>
</evidence>
<dbReference type="AlphaFoldDB" id="A0A4C1TT38"/>
<dbReference type="EMBL" id="BGZK01000085">
    <property type="protein sequence ID" value="GBP17182.1"/>
    <property type="molecule type" value="Genomic_DNA"/>
</dbReference>
<accession>A0A4C1TT38</accession>
<sequence length="179" mass="20131">MPQANNSVNSSQDKMISNRDFITVEDQLSERITTSDNEKYLKYHEVNETSNTKFTDDITLYSSEHTTLNHNSLSDKVNILVRNYFKTSQNIESTQSENNRETSTNYTDVTEALSPQPRICDEGWVLNVKEDVCVPRSSLEASVVTKPNTTGLITFRSSFNIPCPPGTGRAADNTCQPRV</sequence>
<gene>
    <name evidence="1" type="ORF">EVAR_17301_1</name>
</gene>
<evidence type="ECO:0000313" key="1">
    <source>
        <dbReference type="EMBL" id="GBP17182.1"/>
    </source>
</evidence>
<organism evidence="1 2">
    <name type="scientific">Eumeta variegata</name>
    <name type="common">Bagworm moth</name>
    <name type="synonym">Eumeta japonica</name>
    <dbReference type="NCBI Taxonomy" id="151549"/>
    <lineage>
        <taxon>Eukaryota</taxon>
        <taxon>Metazoa</taxon>
        <taxon>Ecdysozoa</taxon>
        <taxon>Arthropoda</taxon>
        <taxon>Hexapoda</taxon>
        <taxon>Insecta</taxon>
        <taxon>Pterygota</taxon>
        <taxon>Neoptera</taxon>
        <taxon>Endopterygota</taxon>
        <taxon>Lepidoptera</taxon>
        <taxon>Glossata</taxon>
        <taxon>Ditrysia</taxon>
        <taxon>Tineoidea</taxon>
        <taxon>Psychidae</taxon>
        <taxon>Oiketicinae</taxon>
        <taxon>Eumeta</taxon>
    </lineage>
</organism>
<comment type="caution">
    <text evidence="1">The sequence shown here is derived from an EMBL/GenBank/DDBJ whole genome shotgun (WGS) entry which is preliminary data.</text>
</comment>
<reference evidence="1 2" key="1">
    <citation type="journal article" date="2019" name="Commun. Biol.">
        <title>The bagworm genome reveals a unique fibroin gene that provides high tensile strength.</title>
        <authorList>
            <person name="Kono N."/>
            <person name="Nakamura H."/>
            <person name="Ohtoshi R."/>
            <person name="Tomita M."/>
            <person name="Numata K."/>
            <person name="Arakawa K."/>
        </authorList>
    </citation>
    <scope>NUCLEOTIDE SEQUENCE [LARGE SCALE GENOMIC DNA]</scope>
</reference>
<keyword evidence="2" id="KW-1185">Reference proteome</keyword>
<proteinExistence type="predicted"/>
<dbReference type="Proteomes" id="UP000299102">
    <property type="component" value="Unassembled WGS sequence"/>
</dbReference>
<name>A0A4C1TT38_EUMVA</name>
<protein>
    <submittedName>
        <fullName evidence="1">Uncharacterized protein</fullName>
    </submittedName>
</protein>